<sequence length="108" mass="12649">MRIATSRVLCHASKLDTGIRSERCRDWSNFLDDREDSFKDDQEVQEERLHLQLEDLRIMPIEDLNEDLYKIFTRISNSGRQFLISCAICSHIEGFDQRVKVTCPSRAS</sequence>
<gene>
    <name evidence="1" type="ORF">PC117_g19318</name>
</gene>
<accession>A0A8T1BVR5</accession>
<dbReference type="Proteomes" id="UP000736787">
    <property type="component" value="Unassembled WGS sequence"/>
</dbReference>
<protein>
    <submittedName>
        <fullName evidence="1">Uncharacterized protein</fullName>
    </submittedName>
</protein>
<evidence type="ECO:0000313" key="1">
    <source>
        <dbReference type="EMBL" id="KAG2910802.1"/>
    </source>
</evidence>
<organism evidence="1 2">
    <name type="scientific">Phytophthora cactorum</name>
    <dbReference type="NCBI Taxonomy" id="29920"/>
    <lineage>
        <taxon>Eukaryota</taxon>
        <taxon>Sar</taxon>
        <taxon>Stramenopiles</taxon>
        <taxon>Oomycota</taxon>
        <taxon>Peronosporomycetes</taxon>
        <taxon>Peronosporales</taxon>
        <taxon>Peronosporaceae</taxon>
        <taxon>Phytophthora</taxon>
    </lineage>
</organism>
<comment type="caution">
    <text evidence="1">The sequence shown here is derived from an EMBL/GenBank/DDBJ whole genome shotgun (WGS) entry which is preliminary data.</text>
</comment>
<name>A0A8T1BVR5_9STRA</name>
<dbReference type="EMBL" id="RCMK01000832">
    <property type="protein sequence ID" value="KAG2910802.1"/>
    <property type="molecule type" value="Genomic_DNA"/>
</dbReference>
<dbReference type="AlphaFoldDB" id="A0A8T1BVR5"/>
<proteinExistence type="predicted"/>
<reference evidence="1" key="1">
    <citation type="submission" date="2018-10" db="EMBL/GenBank/DDBJ databases">
        <title>Effector identification in a new, highly contiguous assembly of the strawberry crown rot pathogen Phytophthora cactorum.</title>
        <authorList>
            <person name="Armitage A.D."/>
            <person name="Nellist C.F."/>
            <person name="Bates H."/>
            <person name="Vickerstaff R.J."/>
            <person name="Harrison R.J."/>
        </authorList>
    </citation>
    <scope>NUCLEOTIDE SEQUENCE</scope>
    <source>
        <strain evidence="1">4040</strain>
    </source>
</reference>
<evidence type="ECO:0000313" key="2">
    <source>
        <dbReference type="Proteomes" id="UP000736787"/>
    </source>
</evidence>